<dbReference type="GO" id="GO:0004400">
    <property type="term" value="F:histidinol-phosphate transaminase activity"/>
    <property type="evidence" value="ECO:0007669"/>
    <property type="project" value="UniProtKB-EC"/>
</dbReference>
<comment type="caution">
    <text evidence="13">The sequence shown here is derived from an EMBL/GenBank/DDBJ whole genome shotgun (WGS) entry which is preliminary data.</text>
</comment>
<dbReference type="SUPFAM" id="SSF53383">
    <property type="entry name" value="PLP-dependent transferases"/>
    <property type="match status" value="1"/>
</dbReference>
<evidence type="ECO:0000313" key="13">
    <source>
        <dbReference type="EMBL" id="MBB5020945.1"/>
    </source>
</evidence>
<evidence type="ECO:0000256" key="11">
    <source>
        <dbReference type="RuleBase" id="RU003693"/>
    </source>
</evidence>
<evidence type="ECO:0000256" key="5">
    <source>
        <dbReference type="ARBA" id="ARBA00022576"/>
    </source>
</evidence>
<keyword evidence="9" id="KW-0368">Histidine biosynthesis</keyword>
<keyword evidence="5 13" id="KW-0032">Aminotransferase</keyword>
<name>A0A7W7Y2L3_9BACT</name>
<evidence type="ECO:0000313" key="14">
    <source>
        <dbReference type="Proteomes" id="UP000528322"/>
    </source>
</evidence>
<reference evidence="13 14" key="1">
    <citation type="submission" date="2020-08" db="EMBL/GenBank/DDBJ databases">
        <title>Genomic Encyclopedia of Type Strains, Phase IV (KMG-IV): sequencing the most valuable type-strain genomes for metagenomic binning, comparative biology and taxonomic classification.</title>
        <authorList>
            <person name="Goeker M."/>
        </authorList>
    </citation>
    <scope>NUCLEOTIDE SEQUENCE [LARGE SCALE GENOMIC DNA]</scope>
    <source>
        <strain evidence="13 14">DSM 22071</strain>
    </source>
</reference>
<dbReference type="Proteomes" id="UP000528322">
    <property type="component" value="Unassembled WGS sequence"/>
</dbReference>
<dbReference type="Gene3D" id="3.90.1150.10">
    <property type="entry name" value="Aspartate Aminotransferase, domain 1"/>
    <property type="match status" value="1"/>
</dbReference>
<feature type="domain" description="Aminotransferase class I/classII large" evidence="12">
    <location>
        <begin position="64"/>
        <end position="345"/>
    </location>
</feature>
<keyword evidence="7 13" id="KW-0808">Transferase</keyword>
<dbReference type="AlphaFoldDB" id="A0A7W7Y2L3"/>
<protein>
    <recommendedName>
        <fullName evidence="4">histidinol-phosphate transaminase</fullName>
        <ecNumber evidence="4">2.6.1.9</ecNumber>
    </recommendedName>
</protein>
<dbReference type="InterPro" id="IPR004839">
    <property type="entry name" value="Aminotransferase_I/II_large"/>
</dbReference>
<dbReference type="PROSITE" id="PS00599">
    <property type="entry name" value="AA_TRANSFER_CLASS_2"/>
    <property type="match status" value="1"/>
</dbReference>
<keyword evidence="14" id="KW-1185">Reference proteome</keyword>
<evidence type="ECO:0000256" key="6">
    <source>
        <dbReference type="ARBA" id="ARBA00022605"/>
    </source>
</evidence>
<comment type="similarity">
    <text evidence="3">Belongs to the class-II pyridoxal-phosphate-dependent aminotransferase family. Histidinol-phosphate aminotransferase subfamily.</text>
</comment>
<evidence type="ECO:0000256" key="1">
    <source>
        <dbReference type="ARBA" id="ARBA00001933"/>
    </source>
</evidence>
<accession>A0A7W7Y2L3</accession>
<dbReference type="Pfam" id="PF00155">
    <property type="entry name" value="Aminotran_1_2"/>
    <property type="match status" value="1"/>
</dbReference>
<sequence length="350" mass="38517">MSMFKPHINQMSPYTPPLEGRSQSGCLLLDFNESVVSPPSQVSDALSSFIHSNRLQVYPEYGNLTELIGNYAQVPPGSCLFTNGSDQAIDILMRLVVNPGDNVLLLSPSFAMFEQAAQLEAAQIHEISYNPDFSFPYAEFEKNLGATNIRLAVIVNPNNPTGTPVDSDFIQAMVSRFPDTFFIVDEAYYEFHRETSSSLIAEHRNVAVLRTFSKAFALAALRVGYLLGHSSLITELEKVRGPYDVNMLGAVGAMAALKDPSYVSRYADEVMNQAKPMLIAYLQSKGVDVYAGRANFLLLHSSDPPSTMDSLRQQGILVRRGRKVASSMVRITVGPVSCVEKCIEALEKCL</sequence>
<dbReference type="Gene3D" id="3.40.640.10">
    <property type="entry name" value="Type I PLP-dependent aspartate aminotransferase-like (Major domain)"/>
    <property type="match status" value="1"/>
</dbReference>
<dbReference type="InterPro" id="IPR015421">
    <property type="entry name" value="PyrdxlP-dep_Trfase_major"/>
</dbReference>
<evidence type="ECO:0000256" key="8">
    <source>
        <dbReference type="ARBA" id="ARBA00022898"/>
    </source>
</evidence>
<organism evidence="13 14">
    <name type="scientific">Desulfurispira natronophila</name>
    <dbReference type="NCBI Taxonomy" id="682562"/>
    <lineage>
        <taxon>Bacteria</taxon>
        <taxon>Pseudomonadati</taxon>
        <taxon>Chrysiogenota</taxon>
        <taxon>Chrysiogenia</taxon>
        <taxon>Chrysiogenales</taxon>
        <taxon>Chrysiogenaceae</taxon>
        <taxon>Desulfurispira</taxon>
    </lineage>
</organism>
<proteinExistence type="inferred from homology"/>
<comment type="cofactor">
    <cofactor evidence="1 11">
        <name>pyridoxal 5'-phosphate</name>
        <dbReference type="ChEBI" id="CHEBI:597326"/>
    </cofactor>
</comment>
<dbReference type="InterPro" id="IPR001917">
    <property type="entry name" value="Aminotrans_II_pyridoxalP_BS"/>
</dbReference>
<evidence type="ECO:0000256" key="10">
    <source>
        <dbReference type="ARBA" id="ARBA00047481"/>
    </source>
</evidence>
<dbReference type="EMBL" id="JACHID010000001">
    <property type="protein sequence ID" value="MBB5020945.1"/>
    <property type="molecule type" value="Genomic_DNA"/>
</dbReference>
<dbReference type="CDD" id="cd00609">
    <property type="entry name" value="AAT_like"/>
    <property type="match status" value="1"/>
</dbReference>
<comment type="catalytic activity">
    <reaction evidence="10">
        <text>L-histidinol phosphate + 2-oxoglutarate = 3-(imidazol-4-yl)-2-oxopropyl phosphate + L-glutamate</text>
        <dbReference type="Rhea" id="RHEA:23744"/>
        <dbReference type="ChEBI" id="CHEBI:16810"/>
        <dbReference type="ChEBI" id="CHEBI:29985"/>
        <dbReference type="ChEBI" id="CHEBI:57766"/>
        <dbReference type="ChEBI" id="CHEBI:57980"/>
        <dbReference type="EC" id="2.6.1.9"/>
    </reaction>
</comment>
<evidence type="ECO:0000256" key="4">
    <source>
        <dbReference type="ARBA" id="ARBA00012748"/>
    </source>
</evidence>
<dbReference type="GO" id="GO:0030170">
    <property type="term" value="F:pyridoxal phosphate binding"/>
    <property type="evidence" value="ECO:0007669"/>
    <property type="project" value="InterPro"/>
</dbReference>
<dbReference type="PANTHER" id="PTHR43643:SF6">
    <property type="entry name" value="HISTIDINOL-PHOSPHATE AMINOTRANSFERASE"/>
    <property type="match status" value="1"/>
</dbReference>
<dbReference type="InterPro" id="IPR015422">
    <property type="entry name" value="PyrdxlP-dep_Trfase_small"/>
</dbReference>
<dbReference type="EC" id="2.6.1.9" evidence="4"/>
<comment type="pathway">
    <text evidence="2">Amino-acid biosynthesis; L-histidine biosynthesis; L-histidine from 5-phospho-alpha-D-ribose 1-diphosphate: step 7/9.</text>
</comment>
<dbReference type="InterPro" id="IPR050106">
    <property type="entry name" value="HistidinolP_aminotransfase"/>
</dbReference>
<evidence type="ECO:0000256" key="7">
    <source>
        <dbReference type="ARBA" id="ARBA00022679"/>
    </source>
</evidence>
<evidence type="ECO:0000256" key="9">
    <source>
        <dbReference type="ARBA" id="ARBA00023102"/>
    </source>
</evidence>
<keyword evidence="6" id="KW-0028">Amino-acid biosynthesis</keyword>
<evidence type="ECO:0000256" key="2">
    <source>
        <dbReference type="ARBA" id="ARBA00005011"/>
    </source>
</evidence>
<evidence type="ECO:0000256" key="3">
    <source>
        <dbReference type="ARBA" id="ARBA00007970"/>
    </source>
</evidence>
<dbReference type="InterPro" id="IPR015424">
    <property type="entry name" value="PyrdxlP-dep_Trfase"/>
</dbReference>
<dbReference type="GO" id="GO:0000105">
    <property type="term" value="P:L-histidine biosynthetic process"/>
    <property type="evidence" value="ECO:0007669"/>
    <property type="project" value="UniProtKB-KW"/>
</dbReference>
<gene>
    <name evidence="13" type="ORF">HNR37_000248</name>
</gene>
<evidence type="ECO:0000259" key="12">
    <source>
        <dbReference type="Pfam" id="PF00155"/>
    </source>
</evidence>
<dbReference type="PANTHER" id="PTHR43643">
    <property type="entry name" value="HISTIDINOL-PHOSPHATE AMINOTRANSFERASE 2"/>
    <property type="match status" value="1"/>
</dbReference>
<keyword evidence="8 11" id="KW-0663">Pyridoxal phosphate</keyword>